<evidence type="ECO:0000256" key="4">
    <source>
        <dbReference type="ARBA" id="ARBA00022475"/>
    </source>
</evidence>
<evidence type="ECO:0000256" key="8">
    <source>
        <dbReference type="ARBA" id="ARBA00022741"/>
    </source>
</evidence>
<evidence type="ECO:0000256" key="6">
    <source>
        <dbReference type="ARBA" id="ARBA00022679"/>
    </source>
</evidence>
<dbReference type="Gene3D" id="3.30.565.10">
    <property type="entry name" value="Histidine kinase-like ATPase, C-terminal domain"/>
    <property type="match status" value="1"/>
</dbReference>
<dbReference type="CDD" id="cd06225">
    <property type="entry name" value="HAMP"/>
    <property type="match status" value="1"/>
</dbReference>
<comment type="caution">
    <text evidence="17">The sequence shown here is derived from an EMBL/GenBank/DDBJ whole genome shotgun (WGS) entry which is preliminary data.</text>
</comment>
<keyword evidence="9 17" id="KW-0418">Kinase</keyword>
<keyword evidence="13 14" id="KW-0472">Membrane</keyword>
<dbReference type="EMBL" id="JAGSOT010000011">
    <property type="protein sequence ID" value="MBR7795483.1"/>
    <property type="molecule type" value="Genomic_DNA"/>
</dbReference>
<keyword evidence="5" id="KW-0597">Phosphoprotein</keyword>
<dbReference type="GO" id="GO:0005886">
    <property type="term" value="C:plasma membrane"/>
    <property type="evidence" value="ECO:0007669"/>
    <property type="project" value="UniProtKB-SubCell"/>
</dbReference>
<dbReference type="SMART" id="SM00388">
    <property type="entry name" value="HisKA"/>
    <property type="match status" value="1"/>
</dbReference>
<evidence type="ECO:0000256" key="1">
    <source>
        <dbReference type="ARBA" id="ARBA00000085"/>
    </source>
</evidence>
<dbReference type="RefSeq" id="WP_121604631.1">
    <property type="nucleotide sequence ID" value="NZ_BAAACY010000129.1"/>
</dbReference>
<dbReference type="GO" id="GO:0000155">
    <property type="term" value="F:phosphorelay sensor kinase activity"/>
    <property type="evidence" value="ECO:0007669"/>
    <property type="project" value="InterPro"/>
</dbReference>
<dbReference type="PROSITE" id="PS50109">
    <property type="entry name" value="HIS_KIN"/>
    <property type="match status" value="1"/>
</dbReference>
<evidence type="ECO:0000259" key="16">
    <source>
        <dbReference type="PROSITE" id="PS50885"/>
    </source>
</evidence>
<evidence type="ECO:0000256" key="3">
    <source>
        <dbReference type="ARBA" id="ARBA00012438"/>
    </source>
</evidence>
<sequence>MVKWLRSFRAKIIGMFALSSLLSGLLTYLIIMLAKQYYSTVDYGSTGHAIREFIRTIGDVYVFLFIFIVFSFLFFYMLMKPYTTYFNKISKGIRQLAQGDFDYQVKLSSKDEFNDIANDINRTSARLKEAIEKGEFLESSKDHLIVNLAHDLRTPLTSVLGYIEIILKDKTLGEEEKMHFLKIAFNKSQRLERLLDELFEITKMNDHMYSIEKTKINISALLYQLAEEMYPIFEKSSLHLRQDIQSNLMTLGDGDLLARVFENLLTNANRYGSDGEFIDIRAFQENQEAIIQVINYGSIIADEDLPHIFDMFYTGDKSRTMQKNKSGLGLFIAKNIIEQHNGTITAKSNLKQTVFEVRLTSSDDE</sequence>
<dbReference type="Proteomes" id="UP000675284">
    <property type="component" value="Unassembled WGS sequence"/>
</dbReference>
<evidence type="ECO:0000256" key="11">
    <source>
        <dbReference type="ARBA" id="ARBA00022989"/>
    </source>
</evidence>
<protein>
    <recommendedName>
        <fullName evidence="3">histidine kinase</fullName>
        <ecNumber evidence="3">2.7.13.3</ecNumber>
    </recommendedName>
</protein>
<keyword evidence="12" id="KW-0902">Two-component regulatory system</keyword>
<keyword evidence="18" id="KW-1185">Reference proteome</keyword>
<dbReference type="Gene3D" id="1.10.287.130">
    <property type="match status" value="1"/>
</dbReference>
<dbReference type="InterPro" id="IPR036097">
    <property type="entry name" value="HisK_dim/P_sf"/>
</dbReference>
<dbReference type="InterPro" id="IPR036890">
    <property type="entry name" value="HATPase_C_sf"/>
</dbReference>
<dbReference type="EC" id="2.7.13.3" evidence="3"/>
<dbReference type="InterPro" id="IPR003661">
    <property type="entry name" value="HisK_dim/P_dom"/>
</dbReference>
<organism evidence="17 18">
    <name type="scientific">Virgibacillus salarius</name>
    <dbReference type="NCBI Taxonomy" id="447199"/>
    <lineage>
        <taxon>Bacteria</taxon>
        <taxon>Bacillati</taxon>
        <taxon>Bacillota</taxon>
        <taxon>Bacilli</taxon>
        <taxon>Bacillales</taxon>
        <taxon>Bacillaceae</taxon>
        <taxon>Virgibacillus</taxon>
    </lineage>
</organism>
<evidence type="ECO:0000256" key="12">
    <source>
        <dbReference type="ARBA" id="ARBA00023012"/>
    </source>
</evidence>
<evidence type="ECO:0000313" key="17">
    <source>
        <dbReference type="EMBL" id="MBR7795483.1"/>
    </source>
</evidence>
<dbReference type="Pfam" id="PF00672">
    <property type="entry name" value="HAMP"/>
    <property type="match status" value="1"/>
</dbReference>
<reference evidence="17" key="1">
    <citation type="submission" date="2021-04" db="EMBL/GenBank/DDBJ databases">
        <title>Isolation and polyphasic classification of algal microorganism.</title>
        <authorList>
            <person name="Wang S."/>
        </authorList>
    </citation>
    <scope>NUCLEOTIDE SEQUENCE</scope>
    <source>
        <strain evidence="17">720a</strain>
    </source>
</reference>
<dbReference type="AlphaFoldDB" id="A0A941I9F8"/>
<keyword evidence="4" id="KW-1003">Cell membrane</keyword>
<dbReference type="GO" id="GO:0005524">
    <property type="term" value="F:ATP binding"/>
    <property type="evidence" value="ECO:0007669"/>
    <property type="project" value="UniProtKB-KW"/>
</dbReference>
<keyword evidence="10" id="KW-0067">ATP-binding</keyword>
<evidence type="ECO:0000256" key="5">
    <source>
        <dbReference type="ARBA" id="ARBA00022553"/>
    </source>
</evidence>
<dbReference type="PROSITE" id="PS50885">
    <property type="entry name" value="HAMP"/>
    <property type="match status" value="1"/>
</dbReference>
<dbReference type="InterPro" id="IPR005467">
    <property type="entry name" value="His_kinase_dom"/>
</dbReference>
<name>A0A941I9F8_9BACI</name>
<dbReference type="Pfam" id="PF00512">
    <property type="entry name" value="HisKA"/>
    <property type="match status" value="1"/>
</dbReference>
<keyword evidence="7 14" id="KW-0812">Transmembrane</keyword>
<dbReference type="Pfam" id="PF02518">
    <property type="entry name" value="HATPase_c"/>
    <property type="match status" value="1"/>
</dbReference>
<dbReference type="FunFam" id="3.30.565.10:FF:000013">
    <property type="entry name" value="Two-component sensor histidine kinase"/>
    <property type="match status" value="1"/>
</dbReference>
<keyword evidence="8" id="KW-0547">Nucleotide-binding</keyword>
<accession>A0A941I9F8</accession>
<feature type="domain" description="Histidine kinase" evidence="15">
    <location>
        <begin position="147"/>
        <end position="363"/>
    </location>
</feature>
<keyword evidence="11 14" id="KW-1133">Transmembrane helix</keyword>
<dbReference type="InterPro" id="IPR003660">
    <property type="entry name" value="HAMP_dom"/>
</dbReference>
<feature type="transmembrane region" description="Helical" evidence="14">
    <location>
        <begin position="60"/>
        <end position="79"/>
    </location>
</feature>
<gene>
    <name evidence="17" type="ORF">KCX74_05445</name>
</gene>
<feature type="transmembrane region" description="Helical" evidence="14">
    <location>
        <begin position="12"/>
        <end position="34"/>
    </location>
</feature>
<dbReference type="SMART" id="SM00387">
    <property type="entry name" value="HATPase_c"/>
    <property type="match status" value="1"/>
</dbReference>
<evidence type="ECO:0000313" key="18">
    <source>
        <dbReference type="Proteomes" id="UP000675284"/>
    </source>
</evidence>
<evidence type="ECO:0000256" key="14">
    <source>
        <dbReference type="SAM" id="Phobius"/>
    </source>
</evidence>
<feature type="domain" description="HAMP" evidence="16">
    <location>
        <begin position="80"/>
        <end position="132"/>
    </location>
</feature>
<evidence type="ECO:0000256" key="2">
    <source>
        <dbReference type="ARBA" id="ARBA00004651"/>
    </source>
</evidence>
<evidence type="ECO:0000256" key="7">
    <source>
        <dbReference type="ARBA" id="ARBA00022692"/>
    </source>
</evidence>
<comment type="catalytic activity">
    <reaction evidence="1">
        <text>ATP + protein L-histidine = ADP + protein N-phospho-L-histidine.</text>
        <dbReference type="EC" id="2.7.13.3"/>
    </reaction>
</comment>
<dbReference type="InterPro" id="IPR050398">
    <property type="entry name" value="HssS/ArlS-like"/>
</dbReference>
<dbReference type="SUPFAM" id="SSF47384">
    <property type="entry name" value="Homodimeric domain of signal transducing histidine kinase"/>
    <property type="match status" value="1"/>
</dbReference>
<dbReference type="InterPro" id="IPR003594">
    <property type="entry name" value="HATPase_dom"/>
</dbReference>
<dbReference type="Gene3D" id="6.10.340.10">
    <property type="match status" value="1"/>
</dbReference>
<evidence type="ECO:0000256" key="13">
    <source>
        <dbReference type="ARBA" id="ARBA00023136"/>
    </source>
</evidence>
<evidence type="ECO:0000256" key="9">
    <source>
        <dbReference type="ARBA" id="ARBA00022777"/>
    </source>
</evidence>
<proteinExistence type="predicted"/>
<dbReference type="SMART" id="SM00304">
    <property type="entry name" value="HAMP"/>
    <property type="match status" value="1"/>
</dbReference>
<dbReference type="SUPFAM" id="SSF55874">
    <property type="entry name" value="ATPase domain of HSP90 chaperone/DNA topoisomerase II/histidine kinase"/>
    <property type="match status" value="1"/>
</dbReference>
<dbReference type="CDD" id="cd00082">
    <property type="entry name" value="HisKA"/>
    <property type="match status" value="1"/>
</dbReference>
<evidence type="ECO:0000259" key="15">
    <source>
        <dbReference type="PROSITE" id="PS50109"/>
    </source>
</evidence>
<dbReference type="SUPFAM" id="SSF158472">
    <property type="entry name" value="HAMP domain-like"/>
    <property type="match status" value="1"/>
</dbReference>
<dbReference type="PANTHER" id="PTHR45528">
    <property type="entry name" value="SENSOR HISTIDINE KINASE CPXA"/>
    <property type="match status" value="1"/>
</dbReference>
<comment type="subcellular location">
    <subcellularLocation>
        <location evidence="2">Cell membrane</location>
        <topology evidence="2">Multi-pass membrane protein</topology>
    </subcellularLocation>
</comment>
<evidence type="ECO:0000256" key="10">
    <source>
        <dbReference type="ARBA" id="ARBA00022840"/>
    </source>
</evidence>
<keyword evidence="6" id="KW-0808">Transferase</keyword>
<dbReference type="PANTHER" id="PTHR45528:SF1">
    <property type="entry name" value="SENSOR HISTIDINE KINASE CPXA"/>
    <property type="match status" value="1"/>
</dbReference>